<feature type="coiled-coil region" evidence="3">
    <location>
        <begin position="95"/>
        <end position="125"/>
    </location>
</feature>
<dbReference type="SUPFAM" id="SSF47175">
    <property type="entry name" value="Cytochromes"/>
    <property type="match status" value="1"/>
</dbReference>
<feature type="chain" id="PRO_5011598702" evidence="4">
    <location>
        <begin position="22"/>
        <end position="136"/>
    </location>
</feature>
<proteinExistence type="inferred from homology"/>
<keyword evidence="2 4" id="KW-0732">Signal</keyword>
<dbReference type="GO" id="GO:0020037">
    <property type="term" value="F:heme binding"/>
    <property type="evidence" value="ECO:0007669"/>
    <property type="project" value="InterPro"/>
</dbReference>
<dbReference type="EMBL" id="FNRM01000003">
    <property type="protein sequence ID" value="SEA46025.1"/>
    <property type="molecule type" value="Genomic_DNA"/>
</dbReference>
<dbReference type="AlphaFoldDB" id="A0A1H4BCV3"/>
<evidence type="ECO:0000313" key="6">
    <source>
        <dbReference type="Proteomes" id="UP000198773"/>
    </source>
</evidence>
<keyword evidence="6" id="KW-1185">Reference proteome</keyword>
<comment type="similarity">
    <text evidence="1">Belongs to the cytochrome b562 family.</text>
</comment>
<evidence type="ECO:0000313" key="5">
    <source>
        <dbReference type="EMBL" id="SEA46025.1"/>
    </source>
</evidence>
<dbReference type="STRING" id="152573.SAMN04488051_103296"/>
<accession>A0A1H4BCV3</accession>
<gene>
    <name evidence="5" type="ORF">SAMN04488051_103296</name>
</gene>
<organism evidence="5 6">
    <name type="scientific">Alkalimonas amylolytica</name>
    <dbReference type="NCBI Taxonomy" id="152573"/>
    <lineage>
        <taxon>Bacteria</taxon>
        <taxon>Pseudomonadati</taxon>
        <taxon>Pseudomonadota</taxon>
        <taxon>Gammaproteobacteria</taxon>
        <taxon>Alkalimonas</taxon>
    </lineage>
</organism>
<reference evidence="5 6" key="1">
    <citation type="submission" date="2016-10" db="EMBL/GenBank/DDBJ databases">
        <authorList>
            <person name="de Groot N.N."/>
        </authorList>
    </citation>
    <scope>NUCLEOTIDE SEQUENCE [LARGE SCALE GENOMIC DNA]</scope>
    <source>
        <strain evidence="5 6">CGMCC 1.3430</strain>
    </source>
</reference>
<evidence type="ECO:0000256" key="3">
    <source>
        <dbReference type="SAM" id="Coils"/>
    </source>
</evidence>
<dbReference type="OrthoDB" id="5917034at2"/>
<dbReference type="Pfam" id="PF07361">
    <property type="entry name" value="Cytochrom_B562"/>
    <property type="match status" value="1"/>
</dbReference>
<dbReference type="GO" id="GO:0022900">
    <property type="term" value="P:electron transport chain"/>
    <property type="evidence" value="ECO:0007669"/>
    <property type="project" value="InterPro"/>
</dbReference>
<name>A0A1H4BCV3_ALKAM</name>
<dbReference type="InterPro" id="IPR009155">
    <property type="entry name" value="Cyt_b562"/>
</dbReference>
<evidence type="ECO:0000256" key="4">
    <source>
        <dbReference type="SAM" id="SignalP"/>
    </source>
</evidence>
<dbReference type="GO" id="GO:0005506">
    <property type="term" value="F:iron ion binding"/>
    <property type="evidence" value="ECO:0007669"/>
    <property type="project" value="InterPro"/>
</dbReference>
<protein>
    <submittedName>
        <fullName evidence="5">Cytochrome b562</fullName>
    </submittedName>
</protein>
<evidence type="ECO:0000256" key="1">
    <source>
        <dbReference type="ARBA" id="ARBA00005523"/>
    </source>
</evidence>
<sequence>MKLSFAVLLFAVVSWSSQLYGYTSQTDSLEVIMKTFSFQYRQAVEADSTEQRLVHVRQMQQGIVAAQQAPMRDDLAEQFIEGFQRVAAKLDGIELALLNGQLAQAEQKLQQIDRLRIEYHQLRKRSFWQWLFGDRS</sequence>
<dbReference type="GO" id="GO:0042597">
    <property type="term" value="C:periplasmic space"/>
    <property type="evidence" value="ECO:0007669"/>
    <property type="project" value="InterPro"/>
</dbReference>
<dbReference type="InterPro" id="IPR010980">
    <property type="entry name" value="Cyt_c/b562"/>
</dbReference>
<dbReference type="GO" id="GO:0009055">
    <property type="term" value="F:electron transfer activity"/>
    <property type="evidence" value="ECO:0007669"/>
    <property type="project" value="InterPro"/>
</dbReference>
<dbReference type="Gene3D" id="1.20.120.10">
    <property type="entry name" value="Cytochrome c/b562"/>
    <property type="match status" value="1"/>
</dbReference>
<keyword evidence="3" id="KW-0175">Coiled coil</keyword>
<evidence type="ECO:0000256" key="2">
    <source>
        <dbReference type="ARBA" id="ARBA00022729"/>
    </source>
</evidence>
<feature type="signal peptide" evidence="4">
    <location>
        <begin position="1"/>
        <end position="21"/>
    </location>
</feature>
<dbReference type="Proteomes" id="UP000198773">
    <property type="component" value="Unassembled WGS sequence"/>
</dbReference>